<protein>
    <submittedName>
        <fullName evidence="1">Alpha-ribazole-5'-phosphate phosphatase</fullName>
        <ecNumber evidence="1">3.1.3.73</ecNumber>
    </submittedName>
</protein>
<name>A0A3B0ZJW6_9ZZZZ</name>
<accession>A0A3B0ZJW6</accession>
<dbReference type="AlphaFoldDB" id="A0A3B0ZJW6"/>
<proteinExistence type="predicted"/>
<dbReference type="InterPro" id="IPR050275">
    <property type="entry name" value="PGM_Phosphatase"/>
</dbReference>
<dbReference type="PANTHER" id="PTHR48100:SF1">
    <property type="entry name" value="HISTIDINE PHOSPHATASE FAMILY PROTEIN-RELATED"/>
    <property type="match status" value="1"/>
</dbReference>
<dbReference type="InterPro" id="IPR013078">
    <property type="entry name" value="His_Pase_superF_clade-1"/>
</dbReference>
<dbReference type="CDD" id="cd07067">
    <property type="entry name" value="HP_PGM_like"/>
    <property type="match status" value="1"/>
</dbReference>
<dbReference type="GO" id="GO:0043755">
    <property type="term" value="F:alpha-ribazole phosphatase activity"/>
    <property type="evidence" value="ECO:0007669"/>
    <property type="project" value="UniProtKB-EC"/>
</dbReference>
<dbReference type="InterPro" id="IPR029033">
    <property type="entry name" value="His_PPase_superfam"/>
</dbReference>
<dbReference type="EC" id="3.1.3.73" evidence="1"/>
<sequence length="207" mass="23683">MDELNKTSFIFLRHGEPVGGKKFRGSTDDVLTEKGWQQMQAAVKGLSYDEIISSPLKRCAEFSEKIQSQLGVPYQIHKDLQEIHLGEWEGLLPAQVEALDKKALYAFWDDPVKNTPPGAECFLDFEKRILTVWDKLKEGYISKQHSKEILVVSHAGVMMVLLKELLKIPIGNILTLKLNFASKVRIEVFDESYQLKPQIYIDHGYTF</sequence>
<dbReference type="SMART" id="SM00855">
    <property type="entry name" value="PGAM"/>
    <property type="match status" value="1"/>
</dbReference>
<keyword evidence="1" id="KW-0378">Hydrolase</keyword>
<dbReference type="GO" id="GO:0005737">
    <property type="term" value="C:cytoplasm"/>
    <property type="evidence" value="ECO:0007669"/>
    <property type="project" value="TreeGrafter"/>
</dbReference>
<reference evidence="1" key="1">
    <citation type="submission" date="2018-06" db="EMBL/GenBank/DDBJ databases">
        <authorList>
            <person name="Zhirakovskaya E."/>
        </authorList>
    </citation>
    <scope>NUCLEOTIDE SEQUENCE</scope>
</reference>
<evidence type="ECO:0000313" key="1">
    <source>
        <dbReference type="EMBL" id="VAW91961.1"/>
    </source>
</evidence>
<dbReference type="PANTHER" id="PTHR48100">
    <property type="entry name" value="BROAD-SPECIFICITY PHOSPHATASE YOR283W-RELATED"/>
    <property type="match status" value="1"/>
</dbReference>
<dbReference type="PIRSF" id="PIRSF000709">
    <property type="entry name" value="6PFK_2-Ptase"/>
    <property type="match status" value="1"/>
</dbReference>
<gene>
    <name evidence="1" type="ORF">MNBD_GAMMA23-77</name>
</gene>
<dbReference type="EMBL" id="UOFT01000018">
    <property type="protein sequence ID" value="VAW91961.1"/>
    <property type="molecule type" value="Genomic_DNA"/>
</dbReference>
<dbReference type="SUPFAM" id="SSF53254">
    <property type="entry name" value="Phosphoglycerate mutase-like"/>
    <property type="match status" value="1"/>
</dbReference>
<dbReference type="Pfam" id="PF00300">
    <property type="entry name" value="His_Phos_1"/>
    <property type="match status" value="1"/>
</dbReference>
<dbReference type="Gene3D" id="3.40.50.1240">
    <property type="entry name" value="Phosphoglycerate mutase-like"/>
    <property type="match status" value="1"/>
</dbReference>
<organism evidence="1">
    <name type="scientific">hydrothermal vent metagenome</name>
    <dbReference type="NCBI Taxonomy" id="652676"/>
    <lineage>
        <taxon>unclassified sequences</taxon>
        <taxon>metagenomes</taxon>
        <taxon>ecological metagenomes</taxon>
    </lineage>
</organism>